<gene>
    <name evidence="5" type="ordered locus">Ccel_1918</name>
</gene>
<name>B8I3C3_RUMCH</name>
<evidence type="ECO:0000313" key="5">
    <source>
        <dbReference type="EMBL" id="ACL76266.1"/>
    </source>
</evidence>
<evidence type="ECO:0000313" key="6">
    <source>
        <dbReference type="Proteomes" id="UP000001349"/>
    </source>
</evidence>
<dbReference type="InterPro" id="IPR051782">
    <property type="entry name" value="ABC_Transporter_VariousFunc"/>
</dbReference>
<keyword evidence="3" id="KW-0067">ATP-binding</keyword>
<dbReference type="SMART" id="SM00382">
    <property type="entry name" value="AAA"/>
    <property type="match status" value="1"/>
</dbReference>
<sequence length="232" mass="26151">MSNIIEINSLNKRYGSKKVLENVSLSLESGTIVGLLGPNGCGKTSMIKIIAGLIKDYEGQVLIDGKAPDEYTKSIVSYLPEKTYLGDNLRAKDALDFFEDFYSDFDREKAKRMLSQFKLDPNQKIKSMSKGMQEKVQLILVMSRKAKVYLLDEPLGGLDPASRKAMLDIILNNYSEDAVVLLSTHLINDVERIFDRVIMVGNNRILINDTVDNIRQTNGKSVEELFEEVFKC</sequence>
<dbReference type="PANTHER" id="PTHR42939:SF1">
    <property type="entry name" value="ABC TRANSPORTER ATP-BINDING PROTEIN ALBC-RELATED"/>
    <property type="match status" value="1"/>
</dbReference>
<dbReference type="PANTHER" id="PTHR42939">
    <property type="entry name" value="ABC TRANSPORTER ATP-BINDING PROTEIN ALBC-RELATED"/>
    <property type="match status" value="1"/>
</dbReference>
<proteinExistence type="predicted"/>
<dbReference type="KEGG" id="cce:Ccel_1918"/>
<reference evidence="5 6" key="1">
    <citation type="submission" date="2009-01" db="EMBL/GenBank/DDBJ databases">
        <title>Complete sequence of Clostridium cellulolyticum H10.</title>
        <authorList>
            <consortium name="US DOE Joint Genome Institute"/>
            <person name="Lucas S."/>
            <person name="Copeland A."/>
            <person name="Lapidus A."/>
            <person name="Glavina del Rio T."/>
            <person name="Dalin E."/>
            <person name="Tice H."/>
            <person name="Bruce D."/>
            <person name="Goodwin L."/>
            <person name="Pitluck S."/>
            <person name="Chertkov O."/>
            <person name="Saunders E."/>
            <person name="Brettin T."/>
            <person name="Detter J.C."/>
            <person name="Han C."/>
            <person name="Larimer F."/>
            <person name="Land M."/>
            <person name="Hauser L."/>
            <person name="Kyrpides N."/>
            <person name="Ivanova N."/>
            <person name="Zhou J."/>
            <person name="Richardson P."/>
        </authorList>
    </citation>
    <scope>NUCLEOTIDE SEQUENCE [LARGE SCALE GENOMIC DNA]</scope>
    <source>
        <strain evidence="6">ATCC 35319 / DSM 5812 / JCM 6584 / H10</strain>
    </source>
</reference>
<accession>B8I3C3</accession>
<dbReference type="Proteomes" id="UP000001349">
    <property type="component" value="Chromosome"/>
</dbReference>
<evidence type="ECO:0000259" key="4">
    <source>
        <dbReference type="PROSITE" id="PS50893"/>
    </source>
</evidence>
<dbReference type="GO" id="GO:0016887">
    <property type="term" value="F:ATP hydrolysis activity"/>
    <property type="evidence" value="ECO:0007669"/>
    <property type="project" value="InterPro"/>
</dbReference>
<organism evidence="5 6">
    <name type="scientific">Ruminiclostridium cellulolyticum (strain ATCC 35319 / DSM 5812 / JCM 6584 / H10)</name>
    <name type="common">Clostridium cellulolyticum</name>
    <dbReference type="NCBI Taxonomy" id="394503"/>
    <lineage>
        <taxon>Bacteria</taxon>
        <taxon>Bacillati</taxon>
        <taxon>Bacillota</taxon>
        <taxon>Clostridia</taxon>
        <taxon>Eubacteriales</taxon>
        <taxon>Oscillospiraceae</taxon>
        <taxon>Ruminiclostridium</taxon>
    </lineage>
</organism>
<dbReference type="EMBL" id="CP001348">
    <property type="protein sequence ID" value="ACL76266.1"/>
    <property type="molecule type" value="Genomic_DNA"/>
</dbReference>
<keyword evidence="6" id="KW-1185">Reference proteome</keyword>
<dbReference type="Gene3D" id="3.40.50.300">
    <property type="entry name" value="P-loop containing nucleotide triphosphate hydrolases"/>
    <property type="match status" value="1"/>
</dbReference>
<dbReference type="AlphaFoldDB" id="B8I3C3"/>
<keyword evidence="1" id="KW-0813">Transport</keyword>
<dbReference type="OrthoDB" id="9804819at2"/>
<dbReference type="InterPro" id="IPR027417">
    <property type="entry name" value="P-loop_NTPase"/>
</dbReference>
<dbReference type="GO" id="GO:0005524">
    <property type="term" value="F:ATP binding"/>
    <property type="evidence" value="ECO:0007669"/>
    <property type="project" value="UniProtKB-KW"/>
</dbReference>
<protein>
    <submittedName>
        <fullName evidence="5">ABC transporter related</fullName>
    </submittedName>
</protein>
<dbReference type="Pfam" id="PF00005">
    <property type="entry name" value="ABC_tran"/>
    <property type="match status" value="1"/>
</dbReference>
<dbReference type="InterPro" id="IPR003593">
    <property type="entry name" value="AAA+_ATPase"/>
</dbReference>
<dbReference type="HOGENOM" id="CLU_000604_1_2_9"/>
<keyword evidence="2" id="KW-0547">Nucleotide-binding</keyword>
<dbReference type="CDD" id="cd03230">
    <property type="entry name" value="ABC_DR_subfamily_A"/>
    <property type="match status" value="1"/>
</dbReference>
<dbReference type="STRING" id="394503.Ccel_1918"/>
<feature type="domain" description="ABC transporter" evidence="4">
    <location>
        <begin position="5"/>
        <end position="227"/>
    </location>
</feature>
<dbReference type="eggNOG" id="COG1131">
    <property type="taxonomic scope" value="Bacteria"/>
</dbReference>
<evidence type="ECO:0000256" key="1">
    <source>
        <dbReference type="ARBA" id="ARBA00022448"/>
    </source>
</evidence>
<dbReference type="RefSeq" id="WP_015925370.1">
    <property type="nucleotide sequence ID" value="NC_011898.1"/>
</dbReference>
<evidence type="ECO:0000256" key="3">
    <source>
        <dbReference type="ARBA" id="ARBA00022840"/>
    </source>
</evidence>
<evidence type="ECO:0000256" key="2">
    <source>
        <dbReference type="ARBA" id="ARBA00022741"/>
    </source>
</evidence>
<dbReference type="PROSITE" id="PS50893">
    <property type="entry name" value="ABC_TRANSPORTER_2"/>
    <property type="match status" value="1"/>
</dbReference>
<dbReference type="SUPFAM" id="SSF52540">
    <property type="entry name" value="P-loop containing nucleoside triphosphate hydrolases"/>
    <property type="match status" value="1"/>
</dbReference>
<dbReference type="InterPro" id="IPR003439">
    <property type="entry name" value="ABC_transporter-like_ATP-bd"/>
</dbReference>